<proteinExistence type="predicted"/>
<comment type="caution">
    <text evidence="7">The sequence shown here is derived from an EMBL/GenBank/DDBJ whole genome shotgun (WGS) entry which is preliminary data.</text>
</comment>
<dbReference type="SUPFAM" id="SSF50037">
    <property type="entry name" value="C-terminal domain of transcriptional repressors"/>
    <property type="match status" value="1"/>
</dbReference>
<evidence type="ECO:0000256" key="5">
    <source>
        <dbReference type="ARBA" id="ARBA00024227"/>
    </source>
</evidence>
<keyword evidence="1 7" id="KW-0436">Ligase</keyword>
<dbReference type="PANTHER" id="PTHR12835">
    <property type="entry name" value="BIOTIN PROTEIN LIGASE"/>
    <property type="match status" value="1"/>
</dbReference>
<feature type="domain" description="BPL/LPL catalytic" evidence="6">
    <location>
        <begin position="8"/>
        <end position="191"/>
    </location>
</feature>
<dbReference type="SUPFAM" id="SSF55681">
    <property type="entry name" value="Class II aaRS and biotin synthetases"/>
    <property type="match status" value="1"/>
</dbReference>
<dbReference type="OrthoDB" id="9807064at2"/>
<name>A0A562JCE1_9FIRM</name>
<keyword evidence="2" id="KW-0547">Nucleotide-binding</keyword>
<evidence type="ECO:0000256" key="3">
    <source>
        <dbReference type="ARBA" id="ARBA00022840"/>
    </source>
</evidence>
<keyword evidence="8" id="KW-1185">Reference proteome</keyword>
<organism evidence="7 8">
    <name type="scientific">Sedimentibacter saalensis</name>
    <dbReference type="NCBI Taxonomy" id="130788"/>
    <lineage>
        <taxon>Bacteria</taxon>
        <taxon>Bacillati</taxon>
        <taxon>Bacillota</taxon>
        <taxon>Tissierellia</taxon>
        <taxon>Sedimentibacter</taxon>
    </lineage>
</organism>
<dbReference type="AlphaFoldDB" id="A0A562JCE1"/>
<dbReference type="GO" id="GO:0016740">
    <property type="term" value="F:transferase activity"/>
    <property type="evidence" value="ECO:0007669"/>
    <property type="project" value="UniProtKB-ARBA"/>
</dbReference>
<protein>
    <recommendedName>
        <fullName evidence="5">biotin--[biotin carboxyl-carrier protein] ligase</fullName>
        <ecNumber evidence="5">6.3.4.15</ecNumber>
    </recommendedName>
</protein>
<dbReference type="NCBIfam" id="TIGR00121">
    <property type="entry name" value="birA_ligase"/>
    <property type="match status" value="1"/>
</dbReference>
<dbReference type="CDD" id="cd16442">
    <property type="entry name" value="BPL"/>
    <property type="match status" value="1"/>
</dbReference>
<dbReference type="GO" id="GO:0005737">
    <property type="term" value="C:cytoplasm"/>
    <property type="evidence" value="ECO:0007669"/>
    <property type="project" value="TreeGrafter"/>
</dbReference>
<dbReference type="InterPro" id="IPR045864">
    <property type="entry name" value="aa-tRNA-synth_II/BPL/LPL"/>
</dbReference>
<dbReference type="Pfam" id="PF02237">
    <property type="entry name" value="BPL_C"/>
    <property type="match status" value="1"/>
</dbReference>
<evidence type="ECO:0000256" key="4">
    <source>
        <dbReference type="ARBA" id="ARBA00023267"/>
    </source>
</evidence>
<gene>
    <name evidence="7" type="ORF">LY60_01746</name>
</gene>
<dbReference type="EMBL" id="VLKH01000004">
    <property type="protein sequence ID" value="TWH80484.1"/>
    <property type="molecule type" value="Genomic_DNA"/>
</dbReference>
<dbReference type="InterPro" id="IPR004408">
    <property type="entry name" value="Biotin_CoA_COase_ligase"/>
</dbReference>
<dbReference type="InterPro" id="IPR008988">
    <property type="entry name" value="Transcriptional_repressor_C"/>
</dbReference>
<dbReference type="Proteomes" id="UP000315343">
    <property type="component" value="Unassembled WGS sequence"/>
</dbReference>
<evidence type="ECO:0000256" key="1">
    <source>
        <dbReference type="ARBA" id="ARBA00022598"/>
    </source>
</evidence>
<dbReference type="InterPro" id="IPR004143">
    <property type="entry name" value="BPL_LPL_catalytic"/>
</dbReference>
<evidence type="ECO:0000313" key="7">
    <source>
        <dbReference type="EMBL" id="TWH80484.1"/>
    </source>
</evidence>
<keyword evidence="4" id="KW-0092">Biotin</keyword>
<dbReference type="PANTHER" id="PTHR12835:SF5">
    <property type="entry name" value="BIOTIN--PROTEIN LIGASE"/>
    <property type="match status" value="1"/>
</dbReference>
<dbReference type="GO" id="GO:0005524">
    <property type="term" value="F:ATP binding"/>
    <property type="evidence" value="ECO:0007669"/>
    <property type="project" value="UniProtKB-KW"/>
</dbReference>
<dbReference type="Gene3D" id="3.30.930.10">
    <property type="entry name" value="Bira Bifunctional Protein, Domain 2"/>
    <property type="match status" value="1"/>
</dbReference>
<dbReference type="GO" id="GO:0004077">
    <property type="term" value="F:biotin--[biotin carboxyl-carrier protein] ligase activity"/>
    <property type="evidence" value="ECO:0007669"/>
    <property type="project" value="UniProtKB-EC"/>
</dbReference>
<dbReference type="GO" id="GO:0009249">
    <property type="term" value="P:protein lipoylation"/>
    <property type="evidence" value="ECO:0007669"/>
    <property type="project" value="UniProtKB-ARBA"/>
</dbReference>
<dbReference type="Pfam" id="PF03099">
    <property type="entry name" value="BPL_LplA_LipB"/>
    <property type="match status" value="1"/>
</dbReference>
<sequence length="258" mass="28791">MKDYLSGENLNKHLNTKFMGRNVVFVEKVDSTNNYAKNNDLSNGSLVTCEEQTTGRGRLGRRWESQKGMCMSVVLIPEIELSQISKITQVCAAAVAKALDELHIISQIKWPNDIFLNGKKICGILTEMKTEMNKNPYVVVGIGMNINNDNFPDEIKDVASSLYMEAGIIFEKSLVAAKILNNFEILYNEFIKGNFKESLDICREKSYVIGKNINLIENNLVRKATAVDISSEGELVVITENGTTEKIISGEVSVRLNT</sequence>
<keyword evidence="3" id="KW-0067">ATP-binding</keyword>
<reference evidence="7 8" key="1">
    <citation type="submission" date="2019-07" db="EMBL/GenBank/DDBJ databases">
        <title>Genomic Encyclopedia of Type Strains, Phase I: the one thousand microbial genomes (KMG-I) project.</title>
        <authorList>
            <person name="Kyrpides N."/>
        </authorList>
    </citation>
    <scope>NUCLEOTIDE SEQUENCE [LARGE SCALE GENOMIC DNA]</scope>
    <source>
        <strain evidence="7 8">DSM 13558</strain>
    </source>
</reference>
<dbReference type="RefSeq" id="WP_145082400.1">
    <property type="nucleotide sequence ID" value="NZ_VLKH01000004.1"/>
</dbReference>
<dbReference type="Gene3D" id="2.30.30.100">
    <property type="match status" value="1"/>
</dbReference>
<dbReference type="InterPro" id="IPR003142">
    <property type="entry name" value="BPL_C"/>
</dbReference>
<evidence type="ECO:0000259" key="6">
    <source>
        <dbReference type="PROSITE" id="PS51733"/>
    </source>
</evidence>
<dbReference type="PROSITE" id="PS51733">
    <property type="entry name" value="BPL_LPL_CATALYTIC"/>
    <property type="match status" value="1"/>
</dbReference>
<dbReference type="EC" id="6.3.4.15" evidence="5"/>
<evidence type="ECO:0000313" key="8">
    <source>
        <dbReference type="Proteomes" id="UP000315343"/>
    </source>
</evidence>
<accession>A0A562JCE1</accession>
<evidence type="ECO:0000256" key="2">
    <source>
        <dbReference type="ARBA" id="ARBA00022741"/>
    </source>
</evidence>